<keyword evidence="3" id="KW-0732">Signal</keyword>
<feature type="compositionally biased region" description="Gly residues" evidence="2">
    <location>
        <begin position="119"/>
        <end position="145"/>
    </location>
</feature>
<reference evidence="5 6" key="1">
    <citation type="submission" date="2017-09" db="EMBL/GenBank/DDBJ databases">
        <title>Depth-based differentiation of microbial function through sediment-hosted aquifers and enrichment of novel symbionts in the deep terrestrial subsurface.</title>
        <authorList>
            <person name="Probst A.J."/>
            <person name="Ladd B."/>
            <person name="Jarett J.K."/>
            <person name="Geller-Mcgrath D.E."/>
            <person name="Sieber C.M."/>
            <person name="Emerson J.B."/>
            <person name="Anantharaman K."/>
            <person name="Thomas B.C."/>
            <person name="Malmstrom R."/>
            <person name="Stieglmeier M."/>
            <person name="Klingl A."/>
            <person name="Woyke T."/>
            <person name="Ryan C.M."/>
            <person name="Banfield J.F."/>
        </authorList>
    </citation>
    <scope>NUCLEOTIDE SEQUENCE [LARGE SCALE GENOMIC DNA]</scope>
    <source>
        <strain evidence="5">CG22_combo_CG10-13_8_21_14_all_47_15</strain>
    </source>
</reference>
<dbReference type="Gene3D" id="1.10.101.10">
    <property type="entry name" value="PGBD-like superfamily/PGBD"/>
    <property type="match status" value="2"/>
</dbReference>
<feature type="coiled-coil region" evidence="1">
    <location>
        <begin position="405"/>
        <end position="432"/>
    </location>
</feature>
<dbReference type="SUPFAM" id="SSF47090">
    <property type="entry name" value="PGBD-like"/>
    <property type="match status" value="2"/>
</dbReference>
<evidence type="ECO:0000259" key="4">
    <source>
        <dbReference type="Pfam" id="PF01471"/>
    </source>
</evidence>
<evidence type="ECO:0000256" key="1">
    <source>
        <dbReference type="SAM" id="Coils"/>
    </source>
</evidence>
<dbReference type="InterPro" id="IPR036366">
    <property type="entry name" value="PGBDSf"/>
</dbReference>
<sequence length="432" mass="43461">MANKWLLVATLILFPMASFAANTDAVLTGSTISVGGDSFTVSQGSIDSVTVSATKFTADLSRDAKMTITSSDKRNFTVDPVDYRKSFVCGSSNSTLTIENDLWDTTVTVTVTPTSGSTCSGGGGGGAASSGGGSTGGGGGGGGGIPASQPIVVPGVPIAGALTTPASTVAQPSPVALAVSPVFAGTLTRGISSDEVKRLQQLLNSDTDTIISSSGVGSPGNETDYFGSLTEKAVQKFQAKYGVVSSGSPDTTGYGLVGPATRAKLAEVFSNAEPQAPEVAEPSPVATAVSPVFTAALGLGQAGTDVKRLQQLLNSDTDTIISSSGVGSPGNETDYFGSLTEKAVQKFQVKYGVAGTGDPGYGFVGPKTRAKFGEIFSGGMPAIPAVPTEVPAVPAAPAQGNQADVDALEVQIQAMLSQLETLQAELQTQIAQ</sequence>
<evidence type="ECO:0000256" key="3">
    <source>
        <dbReference type="SAM" id="SignalP"/>
    </source>
</evidence>
<feature type="region of interest" description="Disordered" evidence="2">
    <location>
        <begin position="115"/>
        <end position="146"/>
    </location>
</feature>
<organism evidence="5 6">
    <name type="scientific">Candidatus Lloydbacteria bacterium CG22_combo_CG10-13_8_21_14_all_47_15</name>
    <dbReference type="NCBI Taxonomy" id="1974635"/>
    <lineage>
        <taxon>Bacteria</taxon>
        <taxon>Candidatus Lloydiibacteriota</taxon>
    </lineage>
</organism>
<feature type="domain" description="Peptidoglycan binding-like" evidence="4">
    <location>
        <begin position="303"/>
        <end position="360"/>
    </location>
</feature>
<dbReference type="InterPro" id="IPR002477">
    <property type="entry name" value="Peptidoglycan-bd-like"/>
</dbReference>
<evidence type="ECO:0000313" key="6">
    <source>
        <dbReference type="Proteomes" id="UP000230638"/>
    </source>
</evidence>
<dbReference type="Proteomes" id="UP000230638">
    <property type="component" value="Unassembled WGS sequence"/>
</dbReference>
<feature type="domain" description="Peptidoglycan binding-like" evidence="4">
    <location>
        <begin position="193"/>
        <end position="251"/>
    </location>
</feature>
<feature type="signal peptide" evidence="3">
    <location>
        <begin position="1"/>
        <end position="20"/>
    </location>
</feature>
<dbReference type="InterPro" id="IPR036365">
    <property type="entry name" value="PGBD-like_sf"/>
</dbReference>
<keyword evidence="1" id="KW-0175">Coiled coil</keyword>
<evidence type="ECO:0000313" key="5">
    <source>
        <dbReference type="EMBL" id="PIP73507.1"/>
    </source>
</evidence>
<name>A0A2H0CUC0_9BACT</name>
<dbReference type="EMBL" id="PCTL01000019">
    <property type="protein sequence ID" value="PIP73507.1"/>
    <property type="molecule type" value="Genomic_DNA"/>
</dbReference>
<dbReference type="AlphaFoldDB" id="A0A2H0CUC0"/>
<feature type="chain" id="PRO_5013594222" description="Peptidoglycan binding-like domain-containing protein" evidence="3">
    <location>
        <begin position="21"/>
        <end position="432"/>
    </location>
</feature>
<gene>
    <name evidence="5" type="ORF">COW88_01790</name>
</gene>
<evidence type="ECO:0000256" key="2">
    <source>
        <dbReference type="SAM" id="MobiDB-lite"/>
    </source>
</evidence>
<accession>A0A2H0CUC0</accession>
<comment type="caution">
    <text evidence="5">The sequence shown here is derived from an EMBL/GenBank/DDBJ whole genome shotgun (WGS) entry which is preliminary data.</text>
</comment>
<protein>
    <recommendedName>
        <fullName evidence="4">Peptidoglycan binding-like domain-containing protein</fullName>
    </recommendedName>
</protein>
<proteinExistence type="predicted"/>
<dbReference type="Pfam" id="PF01471">
    <property type="entry name" value="PG_binding_1"/>
    <property type="match status" value="2"/>
</dbReference>